<evidence type="ECO:0000256" key="6">
    <source>
        <dbReference type="ARBA" id="ARBA00023136"/>
    </source>
</evidence>
<keyword evidence="3" id="KW-1003">Cell membrane</keyword>
<feature type="transmembrane region" description="Helical" evidence="7">
    <location>
        <begin position="231"/>
        <end position="256"/>
    </location>
</feature>
<evidence type="ECO:0000256" key="2">
    <source>
        <dbReference type="ARBA" id="ARBA00022448"/>
    </source>
</evidence>
<dbReference type="EMBL" id="VBOV01000148">
    <property type="protein sequence ID" value="TMQ57910.1"/>
    <property type="molecule type" value="Genomic_DNA"/>
</dbReference>
<feature type="transmembrane region" description="Helical" evidence="7">
    <location>
        <begin position="141"/>
        <end position="166"/>
    </location>
</feature>
<dbReference type="PROSITE" id="PS50850">
    <property type="entry name" value="MFS"/>
    <property type="match status" value="1"/>
</dbReference>
<feature type="transmembrane region" description="Helical" evidence="7">
    <location>
        <begin position="172"/>
        <end position="193"/>
    </location>
</feature>
<feature type="transmembrane region" description="Helical" evidence="7">
    <location>
        <begin position="95"/>
        <end position="120"/>
    </location>
</feature>
<evidence type="ECO:0000259" key="8">
    <source>
        <dbReference type="PROSITE" id="PS50850"/>
    </source>
</evidence>
<comment type="subcellular location">
    <subcellularLocation>
        <location evidence="1">Cell membrane</location>
        <topology evidence="1">Multi-pass membrane protein</topology>
    </subcellularLocation>
</comment>
<evidence type="ECO:0000313" key="10">
    <source>
        <dbReference type="Proteomes" id="UP000320913"/>
    </source>
</evidence>
<sequence>MRGAGARLARNSSFRSLWLGQFVSIFGDRLHYLALLALIMERARDPRNPAPELALVPAVSFLPTILIGPLAGALVDSWNTRTVLVVSDFIRGCLVLLMIPAAIYGGLYAALGVVFLLYVANSFFLPARSAILPDIVEEEDLVEANSLATMAGVAATIAGAALGGFLVERAGWRWGLGVDAMTYFLSVGFLAVLRPRTRARRPLPATAAATYRALVRDIREGARLTVRDRAVLGPILALVLLWVAGGALHVAGTVLLKERMSAFVSGTGGVLAAVGFGMIAGTLVTAGRAGLLPPRLRSAIALGGAGASLLLFTQAATFPALAGVAFTAGIFVALLLVTTESSVQRAVAAEARGRVFALRDFSTRVAVLAAAGVLGLALGRGWLRPETAVAGAGALLILAAVAAVVGWKR</sequence>
<evidence type="ECO:0000256" key="3">
    <source>
        <dbReference type="ARBA" id="ARBA00022475"/>
    </source>
</evidence>
<protein>
    <submittedName>
        <fullName evidence="9">MFS transporter</fullName>
    </submittedName>
</protein>
<keyword evidence="4 7" id="KW-0812">Transmembrane</keyword>
<feature type="transmembrane region" description="Helical" evidence="7">
    <location>
        <begin position="388"/>
        <end position="407"/>
    </location>
</feature>
<feature type="transmembrane region" description="Helical" evidence="7">
    <location>
        <begin position="318"/>
        <end position="337"/>
    </location>
</feature>
<dbReference type="GO" id="GO:0005886">
    <property type="term" value="C:plasma membrane"/>
    <property type="evidence" value="ECO:0007669"/>
    <property type="project" value="UniProtKB-SubCell"/>
</dbReference>
<dbReference type="CDD" id="cd06173">
    <property type="entry name" value="MFS_MefA_like"/>
    <property type="match status" value="1"/>
</dbReference>
<keyword evidence="5 7" id="KW-1133">Transmembrane helix</keyword>
<keyword evidence="2" id="KW-0813">Transport</keyword>
<accession>A0A538T2Q4</accession>
<dbReference type="PANTHER" id="PTHR43266:SF2">
    <property type="entry name" value="MAJOR FACILITATOR SUPERFAMILY (MFS) PROFILE DOMAIN-CONTAINING PROTEIN"/>
    <property type="match status" value="1"/>
</dbReference>
<evidence type="ECO:0000313" key="9">
    <source>
        <dbReference type="EMBL" id="TMQ57910.1"/>
    </source>
</evidence>
<feature type="transmembrane region" description="Helical" evidence="7">
    <location>
        <begin position="18"/>
        <end position="40"/>
    </location>
</feature>
<proteinExistence type="predicted"/>
<dbReference type="GO" id="GO:0022857">
    <property type="term" value="F:transmembrane transporter activity"/>
    <property type="evidence" value="ECO:0007669"/>
    <property type="project" value="InterPro"/>
</dbReference>
<gene>
    <name evidence="9" type="ORF">E6K75_06080</name>
</gene>
<dbReference type="AlphaFoldDB" id="A0A538T2Q4"/>
<feature type="domain" description="Major facilitator superfamily (MFS) profile" evidence="8">
    <location>
        <begin position="13"/>
        <end position="409"/>
    </location>
</feature>
<dbReference type="Gene3D" id="1.20.1250.20">
    <property type="entry name" value="MFS general substrate transporter like domains"/>
    <property type="match status" value="1"/>
</dbReference>
<dbReference type="InterPro" id="IPR022324">
    <property type="entry name" value="Bacilysin_exporter_BacE_put"/>
</dbReference>
<evidence type="ECO:0000256" key="7">
    <source>
        <dbReference type="SAM" id="Phobius"/>
    </source>
</evidence>
<organism evidence="9 10">
    <name type="scientific">Eiseniibacteriota bacterium</name>
    <dbReference type="NCBI Taxonomy" id="2212470"/>
    <lineage>
        <taxon>Bacteria</taxon>
        <taxon>Candidatus Eiseniibacteriota</taxon>
    </lineage>
</organism>
<evidence type="ECO:0000256" key="5">
    <source>
        <dbReference type="ARBA" id="ARBA00022989"/>
    </source>
</evidence>
<dbReference type="SUPFAM" id="SSF103473">
    <property type="entry name" value="MFS general substrate transporter"/>
    <property type="match status" value="1"/>
</dbReference>
<dbReference type="PANTHER" id="PTHR43266">
    <property type="entry name" value="MACROLIDE-EFFLUX PROTEIN"/>
    <property type="match status" value="1"/>
</dbReference>
<feature type="transmembrane region" description="Helical" evidence="7">
    <location>
        <begin position="361"/>
        <end position="382"/>
    </location>
</feature>
<dbReference type="PRINTS" id="PR01988">
    <property type="entry name" value="EXPORTERBACE"/>
</dbReference>
<dbReference type="Proteomes" id="UP000320913">
    <property type="component" value="Unassembled WGS sequence"/>
</dbReference>
<dbReference type="InterPro" id="IPR011701">
    <property type="entry name" value="MFS"/>
</dbReference>
<name>A0A538T2Q4_UNCEI</name>
<feature type="transmembrane region" description="Helical" evidence="7">
    <location>
        <begin position="262"/>
        <end position="284"/>
    </location>
</feature>
<dbReference type="InterPro" id="IPR036259">
    <property type="entry name" value="MFS_trans_sf"/>
</dbReference>
<comment type="caution">
    <text evidence="9">The sequence shown here is derived from an EMBL/GenBank/DDBJ whole genome shotgun (WGS) entry which is preliminary data.</text>
</comment>
<dbReference type="InterPro" id="IPR020846">
    <property type="entry name" value="MFS_dom"/>
</dbReference>
<reference evidence="9 10" key="1">
    <citation type="journal article" date="2019" name="Nat. Microbiol.">
        <title>Mediterranean grassland soil C-N compound turnover is dependent on rainfall and depth, and is mediated by genomically divergent microorganisms.</title>
        <authorList>
            <person name="Diamond S."/>
            <person name="Andeer P.F."/>
            <person name="Li Z."/>
            <person name="Crits-Christoph A."/>
            <person name="Burstein D."/>
            <person name="Anantharaman K."/>
            <person name="Lane K.R."/>
            <person name="Thomas B.C."/>
            <person name="Pan C."/>
            <person name="Northen T.R."/>
            <person name="Banfield J.F."/>
        </authorList>
    </citation>
    <scope>NUCLEOTIDE SEQUENCE [LARGE SCALE GENOMIC DNA]</scope>
    <source>
        <strain evidence="9">WS_5</strain>
    </source>
</reference>
<evidence type="ECO:0000256" key="4">
    <source>
        <dbReference type="ARBA" id="ARBA00022692"/>
    </source>
</evidence>
<keyword evidence="6 7" id="KW-0472">Membrane</keyword>
<feature type="transmembrane region" description="Helical" evidence="7">
    <location>
        <begin position="52"/>
        <end position="75"/>
    </location>
</feature>
<evidence type="ECO:0000256" key="1">
    <source>
        <dbReference type="ARBA" id="ARBA00004651"/>
    </source>
</evidence>
<dbReference type="Pfam" id="PF07690">
    <property type="entry name" value="MFS_1"/>
    <property type="match status" value="1"/>
</dbReference>